<sequence length="48" mass="5693">MKYRPNVKFIPALIVGTMIFFIGSAIKFVFYRDTKQEHEETFIENANH</sequence>
<accession>A0A240E9F0</accession>
<reference evidence="3" key="1">
    <citation type="submission" date="2016-09" db="EMBL/GenBank/DDBJ databases">
        <authorList>
            <person name="Varghese N."/>
            <person name="Submissions S."/>
        </authorList>
    </citation>
    <scope>NUCLEOTIDE SEQUENCE [LARGE SCALE GENOMIC DNA]</scope>
    <source>
        <strain evidence="3">ANC 4466</strain>
    </source>
</reference>
<organism evidence="2 3">
    <name type="scientific">Acinetobacter puyangensis</name>
    <dbReference type="NCBI Taxonomy" id="1096779"/>
    <lineage>
        <taxon>Bacteria</taxon>
        <taxon>Pseudomonadati</taxon>
        <taxon>Pseudomonadota</taxon>
        <taxon>Gammaproteobacteria</taxon>
        <taxon>Moraxellales</taxon>
        <taxon>Moraxellaceae</taxon>
        <taxon>Acinetobacter</taxon>
    </lineage>
</organism>
<dbReference type="Proteomes" id="UP000219042">
    <property type="component" value="Unassembled WGS sequence"/>
</dbReference>
<evidence type="ECO:0000313" key="3">
    <source>
        <dbReference type="Proteomes" id="UP000219042"/>
    </source>
</evidence>
<name>A0A240E9F0_9GAMM</name>
<feature type="transmembrane region" description="Helical" evidence="1">
    <location>
        <begin position="12"/>
        <end position="30"/>
    </location>
</feature>
<keyword evidence="3" id="KW-1185">Reference proteome</keyword>
<protein>
    <submittedName>
        <fullName evidence="2">Uncharacterized protein</fullName>
    </submittedName>
</protein>
<dbReference type="RefSeq" id="WP_171294022.1">
    <property type="nucleotide sequence ID" value="NZ_BAABHT010000009.1"/>
</dbReference>
<evidence type="ECO:0000256" key="1">
    <source>
        <dbReference type="SAM" id="Phobius"/>
    </source>
</evidence>
<dbReference type="EMBL" id="OANT01000004">
    <property type="protein sequence ID" value="SNX44863.1"/>
    <property type="molecule type" value="Genomic_DNA"/>
</dbReference>
<keyword evidence="1" id="KW-0472">Membrane</keyword>
<gene>
    <name evidence="2" type="ORF">SAMN05421731_104222</name>
</gene>
<keyword evidence="1" id="KW-0812">Transmembrane</keyword>
<evidence type="ECO:0000313" key="2">
    <source>
        <dbReference type="EMBL" id="SNX44863.1"/>
    </source>
</evidence>
<keyword evidence="1" id="KW-1133">Transmembrane helix</keyword>
<proteinExistence type="predicted"/>
<dbReference type="AlphaFoldDB" id="A0A240E9F0"/>